<feature type="coiled-coil region" evidence="1">
    <location>
        <begin position="24"/>
        <end position="100"/>
    </location>
</feature>
<comment type="caution">
    <text evidence="3">The sequence shown here is derived from an EMBL/GenBank/DDBJ whole genome shotgun (WGS) entry which is preliminary data.</text>
</comment>
<dbReference type="AlphaFoldDB" id="A0A2R6NEZ2"/>
<dbReference type="Proteomes" id="UP000186601">
    <property type="component" value="Unassembled WGS sequence"/>
</dbReference>
<organism evidence="3 4">
    <name type="scientific">Hermanssonia centrifuga</name>
    <dbReference type="NCBI Taxonomy" id="98765"/>
    <lineage>
        <taxon>Eukaryota</taxon>
        <taxon>Fungi</taxon>
        <taxon>Dikarya</taxon>
        <taxon>Basidiomycota</taxon>
        <taxon>Agaricomycotina</taxon>
        <taxon>Agaricomycetes</taxon>
        <taxon>Polyporales</taxon>
        <taxon>Meruliaceae</taxon>
        <taxon>Hermanssonia</taxon>
    </lineage>
</organism>
<dbReference type="InterPro" id="IPR046520">
    <property type="entry name" value="DUF6697"/>
</dbReference>
<evidence type="ECO:0000256" key="1">
    <source>
        <dbReference type="SAM" id="Coils"/>
    </source>
</evidence>
<gene>
    <name evidence="3" type="ORF">PHLCEN_2v13243</name>
</gene>
<name>A0A2R6NEZ2_9APHY</name>
<evidence type="ECO:0000259" key="2">
    <source>
        <dbReference type="Pfam" id="PF20411"/>
    </source>
</evidence>
<feature type="domain" description="DUF6697" evidence="2">
    <location>
        <begin position="160"/>
        <end position="202"/>
    </location>
</feature>
<sequence>MRMVEALLARDHAVYRLESICASLREKEAIISRLQHEKAELELNLAMKGCATSEVGDPTFILAEEKTRHEKEIERLQEVNKELKANVESLEMSRDDNSEKPETIIQARYDILAELPIPPDMPSDTVLRPIVIPSPYTIHDFIGTAIGTTQAIIKETLAGRKNTSPQNIYEIGQLYAAGALKAACIGLQCIGFDEKLYHALLAHGNVCAKSGRWRGSSGILGTGAMWNVSANAGANIAVEGTTPGEKGPTA</sequence>
<dbReference type="Pfam" id="PF20411">
    <property type="entry name" value="DUF6697"/>
    <property type="match status" value="1"/>
</dbReference>
<proteinExistence type="predicted"/>
<evidence type="ECO:0000313" key="3">
    <source>
        <dbReference type="EMBL" id="PSR70881.1"/>
    </source>
</evidence>
<keyword evidence="1" id="KW-0175">Coiled coil</keyword>
<dbReference type="OrthoDB" id="3219211at2759"/>
<accession>A0A2R6NEZ2</accession>
<evidence type="ECO:0000313" key="4">
    <source>
        <dbReference type="Proteomes" id="UP000186601"/>
    </source>
</evidence>
<reference evidence="3 4" key="1">
    <citation type="submission" date="2018-02" db="EMBL/GenBank/DDBJ databases">
        <title>Genome sequence of the basidiomycete white-rot fungus Phlebia centrifuga.</title>
        <authorList>
            <person name="Granchi Z."/>
            <person name="Peng M."/>
            <person name="de Vries R.P."/>
            <person name="Hilden K."/>
            <person name="Makela M.R."/>
            <person name="Grigoriev I."/>
            <person name="Riley R."/>
        </authorList>
    </citation>
    <scope>NUCLEOTIDE SEQUENCE [LARGE SCALE GENOMIC DNA]</scope>
    <source>
        <strain evidence="3 4">FBCC195</strain>
    </source>
</reference>
<keyword evidence="4" id="KW-1185">Reference proteome</keyword>
<protein>
    <recommendedName>
        <fullName evidence="2">DUF6697 domain-containing protein</fullName>
    </recommendedName>
</protein>
<dbReference type="EMBL" id="MLYV02001305">
    <property type="protein sequence ID" value="PSR70881.1"/>
    <property type="molecule type" value="Genomic_DNA"/>
</dbReference>